<dbReference type="EMBL" id="JABANM010036898">
    <property type="protein sequence ID" value="KAF4686546.1"/>
    <property type="molecule type" value="Genomic_DNA"/>
</dbReference>
<dbReference type="EMBL" id="JABANO010033921">
    <property type="protein sequence ID" value="KAF4705985.1"/>
    <property type="molecule type" value="Genomic_DNA"/>
</dbReference>
<evidence type="ECO:0000313" key="2">
    <source>
        <dbReference type="EMBL" id="KAF4686546.1"/>
    </source>
</evidence>
<gene>
    <name evidence="2" type="ORF">FOZ62_001275</name>
    <name evidence="3" type="ORF">FOZ63_001871</name>
</gene>
<proteinExistence type="predicted"/>
<dbReference type="AlphaFoldDB" id="A0A7J6QC97"/>
<evidence type="ECO:0000313" key="4">
    <source>
        <dbReference type="Proteomes" id="UP000553632"/>
    </source>
</evidence>
<accession>A0A7J6QC97</accession>
<dbReference type="Proteomes" id="UP000553632">
    <property type="component" value="Unassembled WGS sequence"/>
</dbReference>
<reference evidence="4 5" key="1">
    <citation type="submission" date="2020-04" db="EMBL/GenBank/DDBJ databases">
        <title>Perkinsus olseni comparative genomics.</title>
        <authorList>
            <person name="Bogema D.R."/>
        </authorList>
    </citation>
    <scope>NUCLEOTIDE SEQUENCE [LARGE SCALE GENOMIC DNA]</scope>
    <source>
        <strain evidence="2">ATCC PRA-205</strain>
        <strain evidence="3 4">ATCC PRA-207</strain>
    </source>
</reference>
<name>A0A7J6QC97_PEROL</name>
<keyword evidence="4" id="KW-1185">Reference proteome</keyword>
<comment type="caution">
    <text evidence="3">The sequence shown here is derived from an EMBL/GenBank/DDBJ whole genome shotgun (WGS) entry which is preliminary data.</text>
</comment>
<evidence type="ECO:0000256" key="1">
    <source>
        <dbReference type="SAM" id="MobiDB-lite"/>
    </source>
</evidence>
<evidence type="ECO:0000313" key="3">
    <source>
        <dbReference type="EMBL" id="KAF4705985.1"/>
    </source>
</evidence>
<dbReference type="Proteomes" id="UP000574390">
    <property type="component" value="Unassembled WGS sequence"/>
</dbReference>
<evidence type="ECO:0000313" key="5">
    <source>
        <dbReference type="Proteomes" id="UP000574390"/>
    </source>
</evidence>
<feature type="region of interest" description="Disordered" evidence="1">
    <location>
        <begin position="1"/>
        <end position="62"/>
    </location>
</feature>
<organism evidence="3 4">
    <name type="scientific">Perkinsus olseni</name>
    <name type="common">Perkinsus atlanticus</name>
    <dbReference type="NCBI Taxonomy" id="32597"/>
    <lineage>
        <taxon>Eukaryota</taxon>
        <taxon>Sar</taxon>
        <taxon>Alveolata</taxon>
        <taxon>Perkinsozoa</taxon>
        <taxon>Perkinsea</taxon>
        <taxon>Perkinsida</taxon>
        <taxon>Perkinsidae</taxon>
        <taxon>Perkinsus</taxon>
    </lineage>
</organism>
<feature type="compositionally biased region" description="Low complexity" evidence="1">
    <location>
        <begin position="21"/>
        <end position="44"/>
    </location>
</feature>
<feature type="compositionally biased region" description="Pro residues" evidence="1">
    <location>
        <begin position="1"/>
        <end position="19"/>
    </location>
</feature>
<protein>
    <submittedName>
        <fullName evidence="3">Uncharacterized protein</fullName>
    </submittedName>
</protein>
<sequence>MPLPPPMEATPKVPAPLPPMQQQQQPSSNSSPSESPANSSSNEETSGSRQHPMSRDLLPLGHEGSGVHWPPILFVPFQWTRHLLRPALTMPRDPIPSAIWAMLHIRLRMATLVGGCSLRHPYPQ</sequence>